<comment type="caution">
    <text evidence="2">The sequence shown here is derived from an EMBL/GenBank/DDBJ whole genome shotgun (WGS) entry which is preliminary data.</text>
</comment>
<organism evidence="2 3">
    <name type="scientific">Pseudoalteromonas phenolica</name>
    <dbReference type="NCBI Taxonomy" id="161398"/>
    <lineage>
        <taxon>Bacteria</taxon>
        <taxon>Pseudomonadati</taxon>
        <taxon>Pseudomonadota</taxon>
        <taxon>Gammaproteobacteria</taxon>
        <taxon>Alteromonadales</taxon>
        <taxon>Pseudoalteromonadaceae</taxon>
        <taxon>Pseudoalteromonas</taxon>
    </lineage>
</organism>
<evidence type="ECO:0000313" key="3">
    <source>
        <dbReference type="Proteomes" id="UP000309186"/>
    </source>
</evidence>
<dbReference type="Proteomes" id="UP000309186">
    <property type="component" value="Unassembled WGS sequence"/>
</dbReference>
<dbReference type="OrthoDB" id="8777452at2"/>
<dbReference type="AlphaFoldDB" id="A0A5R9Q6J1"/>
<dbReference type="Pfam" id="PF24722">
    <property type="entry name" value="DUF7674"/>
    <property type="match status" value="1"/>
</dbReference>
<name>A0A5R9Q6J1_9GAMM</name>
<dbReference type="EMBL" id="PPSW01000006">
    <property type="protein sequence ID" value="TLX48595.1"/>
    <property type="molecule type" value="Genomic_DNA"/>
</dbReference>
<accession>A0A5R9Q6J1</accession>
<protein>
    <recommendedName>
        <fullName evidence="1">DUF7674 domain-containing protein</fullName>
    </recommendedName>
</protein>
<reference evidence="2 3" key="1">
    <citation type="submission" date="2018-01" db="EMBL/GenBank/DDBJ databases">
        <title>Co-occurrence of chitin degradation, pigmentation and bioactivity in marine Pseudoalteromonas.</title>
        <authorList>
            <person name="Paulsen S."/>
            <person name="Gram L."/>
            <person name="Machado H."/>
        </authorList>
    </citation>
    <scope>NUCLEOTIDE SEQUENCE [LARGE SCALE GENOMIC DNA]</scope>
    <source>
        <strain evidence="2 3">S3663</strain>
    </source>
</reference>
<evidence type="ECO:0000313" key="2">
    <source>
        <dbReference type="EMBL" id="TLX48595.1"/>
    </source>
</evidence>
<sequence>MSKIVIRRFLKDITQHFPEAVPLMEQHEKWAYTFRFETFSELTNQAFNLGDIDKAISYLNYMSKKFESASNIEAEYIDVYYVEHLFFSCTAEAIDFGWPLVPKNLQQLYINFHGGAPNKKL</sequence>
<gene>
    <name evidence="2" type="ORF">C1E24_03860</name>
</gene>
<dbReference type="InterPro" id="IPR056091">
    <property type="entry name" value="DUF7674"/>
</dbReference>
<feature type="domain" description="DUF7674" evidence="1">
    <location>
        <begin position="11"/>
        <end position="113"/>
    </location>
</feature>
<evidence type="ECO:0000259" key="1">
    <source>
        <dbReference type="Pfam" id="PF24722"/>
    </source>
</evidence>
<proteinExistence type="predicted"/>
<dbReference type="RefSeq" id="WP_138478891.1">
    <property type="nucleotide sequence ID" value="NZ_PPSW01000006.1"/>
</dbReference>